<accession>A0A953T2P5</accession>
<sequence length="106" mass="11808">MIEWLPYNAHPFKLGSNFDWLVYNVPDGLWSFSFMSFLLIACRNDRPATRKLCLAFGSILMIGVEVAQGIYIPGTYDHLDVLATVAGMGLSYLFAAPFIAPIARFA</sequence>
<keyword evidence="1" id="KW-0812">Transmembrane</keyword>
<gene>
    <name evidence="2" type="ORF">KZZ10_08060</name>
</gene>
<feature type="transmembrane region" description="Helical" evidence="1">
    <location>
        <begin position="20"/>
        <end position="40"/>
    </location>
</feature>
<comment type="caution">
    <text evidence="2">The sequence shown here is derived from an EMBL/GenBank/DDBJ whole genome shotgun (WGS) entry which is preliminary data.</text>
</comment>
<keyword evidence="1" id="KW-1133">Transmembrane helix</keyword>
<keyword evidence="1" id="KW-0472">Membrane</keyword>
<evidence type="ECO:0000313" key="3">
    <source>
        <dbReference type="Proteomes" id="UP000739565"/>
    </source>
</evidence>
<reference evidence="2" key="1">
    <citation type="submission" date="2021-07" db="EMBL/GenBank/DDBJ databases">
        <title>New genus and species of the family Alcaligenaceae.</title>
        <authorList>
            <person name="Hahn M.W."/>
        </authorList>
    </citation>
    <scope>NUCLEOTIDE SEQUENCE</scope>
    <source>
        <strain evidence="2">LF4-65</strain>
    </source>
</reference>
<feature type="transmembrane region" description="Helical" evidence="1">
    <location>
        <begin position="52"/>
        <end position="71"/>
    </location>
</feature>
<dbReference type="EMBL" id="JAHXRI010000006">
    <property type="protein sequence ID" value="MBZ1350600.1"/>
    <property type="molecule type" value="Genomic_DNA"/>
</dbReference>
<dbReference type="AlphaFoldDB" id="A0A953T2P5"/>
<organism evidence="2 3">
    <name type="scientific">Zwartia hollandica</name>
    <dbReference type="NCBI Taxonomy" id="324606"/>
    <lineage>
        <taxon>Bacteria</taxon>
        <taxon>Pseudomonadati</taxon>
        <taxon>Pseudomonadota</taxon>
        <taxon>Betaproteobacteria</taxon>
        <taxon>Burkholderiales</taxon>
        <taxon>Alcaligenaceae</taxon>
        <taxon>Zwartia</taxon>
    </lineage>
</organism>
<keyword evidence="3" id="KW-1185">Reference proteome</keyword>
<evidence type="ECO:0000313" key="2">
    <source>
        <dbReference type="EMBL" id="MBZ1350600.1"/>
    </source>
</evidence>
<evidence type="ECO:0000256" key="1">
    <source>
        <dbReference type="SAM" id="Phobius"/>
    </source>
</evidence>
<feature type="transmembrane region" description="Helical" evidence="1">
    <location>
        <begin position="83"/>
        <end position="103"/>
    </location>
</feature>
<name>A0A953T2P5_9BURK</name>
<dbReference type="Proteomes" id="UP000739565">
    <property type="component" value="Unassembled WGS sequence"/>
</dbReference>
<protein>
    <submittedName>
        <fullName evidence="2">Uncharacterized protein</fullName>
    </submittedName>
</protein>
<proteinExistence type="predicted"/>